<evidence type="ECO:0000256" key="2">
    <source>
        <dbReference type="ARBA" id="ARBA00022679"/>
    </source>
</evidence>
<comment type="caution">
    <text evidence="4">The sequence shown here is derived from an EMBL/GenBank/DDBJ whole genome shotgun (WGS) entry which is preliminary data.</text>
</comment>
<proteinExistence type="predicted"/>
<reference evidence="4 5" key="1">
    <citation type="submission" date="2018-01" db="EMBL/GenBank/DDBJ databases">
        <authorList>
            <person name="Paulsen S."/>
            <person name="Gram L.K."/>
        </authorList>
    </citation>
    <scope>NUCLEOTIDE SEQUENCE [LARGE SCALE GENOMIC DNA]</scope>
    <source>
        <strain evidence="4 5">S3790</strain>
    </source>
</reference>
<dbReference type="Proteomes" id="UP000307217">
    <property type="component" value="Unassembled WGS sequence"/>
</dbReference>
<dbReference type="EMBL" id="PNBX01000002">
    <property type="protein sequence ID" value="TMO70610.1"/>
    <property type="molecule type" value="Genomic_DNA"/>
</dbReference>
<gene>
    <name evidence="4" type="ORF">CWC19_00680</name>
</gene>
<dbReference type="Gene3D" id="3.40.50.150">
    <property type="entry name" value="Vaccinia Virus protein VP39"/>
    <property type="match status" value="1"/>
</dbReference>
<evidence type="ECO:0000259" key="3">
    <source>
        <dbReference type="Pfam" id="PF08241"/>
    </source>
</evidence>
<evidence type="ECO:0000313" key="4">
    <source>
        <dbReference type="EMBL" id="TMO70610.1"/>
    </source>
</evidence>
<dbReference type="GO" id="GO:0008757">
    <property type="term" value="F:S-adenosylmethionine-dependent methyltransferase activity"/>
    <property type="evidence" value="ECO:0007669"/>
    <property type="project" value="InterPro"/>
</dbReference>
<sequence length="260" mass="28538">MTILSVNNEFNNSVKQHTAQCFSRASGQYGQYAKVQAKAAQLLLSMLRTGNKSLLDLGSGPLLHQQTLAHYADSIVNMDLSHSMLMQGKVGDHRICADMDNLPFQSQVFDVVFSNFAIQWSQNPAKLFVELARLCKPNGQVVLSSVLTGSLFEIDIAWHALDGRAHVNPFLALSTLHTHAIDAGFDVRTMTQECLVDEYPDAKAAIKSIKQIGANQLQTGRANKGLMGKAAYTKVLNNYPLTNGCAPVTYQVALMELIKR</sequence>
<dbReference type="Pfam" id="PF08241">
    <property type="entry name" value="Methyltransf_11"/>
    <property type="match status" value="1"/>
</dbReference>
<dbReference type="OrthoDB" id="9760689at2"/>
<name>A0A5S3VEY5_9GAMM</name>
<dbReference type="AlphaFoldDB" id="A0A5S3VEY5"/>
<dbReference type="RefSeq" id="WP_138589526.1">
    <property type="nucleotide sequence ID" value="NZ_PNBX01000002.1"/>
</dbReference>
<protein>
    <submittedName>
        <fullName evidence="4">Dethiobiotin synthase</fullName>
    </submittedName>
</protein>
<keyword evidence="1" id="KW-0489">Methyltransferase</keyword>
<dbReference type="InterPro" id="IPR050602">
    <property type="entry name" value="Malonyl-ACP_OMT"/>
</dbReference>
<dbReference type="SUPFAM" id="SSF53335">
    <property type="entry name" value="S-adenosyl-L-methionine-dependent methyltransferases"/>
    <property type="match status" value="1"/>
</dbReference>
<dbReference type="PANTHER" id="PTHR13090:SF1">
    <property type="entry name" value="ARGININE-HYDROXYLASE NDUFAF5, MITOCHONDRIAL"/>
    <property type="match status" value="1"/>
</dbReference>
<dbReference type="GO" id="GO:0032259">
    <property type="term" value="P:methylation"/>
    <property type="evidence" value="ECO:0007669"/>
    <property type="project" value="UniProtKB-KW"/>
</dbReference>
<reference evidence="5" key="2">
    <citation type="submission" date="2019-06" db="EMBL/GenBank/DDBJ databases">
        <title>Co-occurence of chitin degradation, pigmentation and bioactivity in marine Pseudoalteromonas.</title>
        <authorList>
            <person name="Sonnenschein E.C."/>
            <person name="Bech P.K."/>
        </authorList>
    </citation>
    <scope>NUCLEOTIDE SEQUENCE [LARGE SCALE GENOMIC DNA]</scope>
    <source>
        <strain evidence="5">S3790</strain>
    </source>
</reference>
<keyword evidence="2" id="KW-0808">Transferase</keyword>
<accession>A0A5S3VEY5</accession>
<evidence type="ECO:0000256" key="1">
    <source>
        <dbReference type="ARBA" id="ARBA00022603"/>
    </source>
</evidence>
<dbReference type="InterPro" id="IPR029063">
    <property type="entry name" value="SAM-dependent_MTases_sf"/>
</dbReference>
<organism evidence="4 5">
    <name type="scientific">Pseudoalteromonas aurantia</name>
    <dbReference type="NCBI Taxonomy" id="43654"/>
    <lineage>
        <taxon>Bacteria</taxon>
        <taxon>Pseudomonadati</taxon>
        <taxon>Pseudomonadota</taxon>
        <taxon>Gammaproteobacteria</taxon>
        <taxon>Alteromonadales</taxon>
        <taxon>Pseudoalteromonadaceae</taxon>
        <taxon>Pseudoalteromonas</taxon>
    </lineage>
</organism>
<evidence type="ECO:0000313" key="5">
    <source>
        <dbReference type="Proteomes" id="UP000307217"/>
    </source>
</evidence>
<dbReference type="InterPro" id="IPR013216">
    <property type="entry name" value="Methyltransf_11"/>
</dbReference>
<dbReference type="CDD" id="cd02440">
    <property type="entry name" value="AdoMet_MTases"/>
    <property type="match status" value="1"/>
</dbReference>
<dbReference type="PANTHER" id="PTHR13090">
    <property type="entry name" value="ARGININE-HYDROXYLASE NDUFAF5, MITOCHONDRIAL"/>
    <property type="match status" value="1"/>
</dbReference>
<feature type="domain" description="Methyltransferase type 11" evidence="3">
    <location>
        <begin position="55"/>
        <end position="142"/>
    </location>
</feature>